<evidence type="ECO:0000256" key="1">
    <source>
        <dbReference type="ARBA" id="ARBA00004533"/>
    </source>
</evidence>
<dbReference type="RefSeq" id="WP_074294753.1">
    <property type="nucleotide sequence ID" value="NZ_FSRU01000001.1"/>
</dbReference>
<dbReference type="Proteomes" id="UP000185151">
    <property type="component" value="Unassembled WGS sequence"/>
</dbReference>
<feature type="domain" description="Mce/MlaD" evidence="8">
    <location>
        <begin position="34"/>
        <end position="123"/>
    </location>
</feature>
<reference evidence="9 10" key="1">
    <citation type="submission" date="2016-11" db="EMBL/GenBank/DDBJ databases">
        <authorList>
            <person name="Jaros S."/>
            <person name="Januszkiewicz K."/>
            <person name="Wedrychowicz H."/>
        </authorList>
    </citation>
    <scope>NUCLEOTIDE SEQUENCE [LARGE SCALE GENOMIC DNA]</scope>
    <source>
        <strain evidence="9 10">GAS95</strain>
    </source>
</reference>
<evidence type="ECO:0000259" key="8">
    <source>
        <dbReference type="Pfam" id="PF02470"/>
    </source>
</evidence>
<accession>A0A1N6HC32</accession>
<dbReference type="PANTHER" id="PTHR30462:SF0">
    <property type="entry name" value="INTERMEMBRANE TRANSPORT PROTEIN YEBT"/>
    <property type="match status" value="1"/>
</dbReference>
<name>A0A1N6HC32_9BURK</name>
<evidence type="ECO:0000256" key="6">
    <source>
        <dbReference type="ARBA" id="ARBA00023136"/>
    </source>
</evidence>
<gene>
    <name evidence="9" type="ORF">SAMN05444165_1288</name>
</gene>
<keyword evidence="4 7" id="KW-0812">Transmembrane</keyword>
<dbReference type="AlphaFoldDB" id="A0A1N6HC32"/>
<feature type="domain" description="Mce/MlaD" evidence="8">
    <location>
        <begin position="280"/>
        <end position="382"/>
    </location>
</feature>
<evidence type="ECO:0000256" key="2">
    <source>
        <dbReference type="ARBA" id="ARBA00022475"/>
    </source>
</evidence>
<evidence type="ECO:0000256" key="7">
    <source>
        <dbReference type="SAM" id="Phobius"/>
    </source>
</evidence>
<keyword evidence="6 7" id="KW-0472">Membrane</keyword>
<feature type="domain" description="Mce/MlaD" evidence="8">
    <location>
        <begin position="149"/>
        <end position="207"/>
    </location>
</feature>
<comment type="subcellular location">
    <subcellularLocation>
        <location evidence="1">Cell inner membrane</location>
    </subcellularLocation>
</comment>
<dbReference type="EMBL" id="FSRU01000001">
    <property type="protein sequence ID" value="SIO17401.1"/>
    <property type="molecule type" value="Genomic_DNA"/>
</dbReference>
<dbReference type="Pfam" id="PF02470">
    <property type="entry name" value="MlaD"/>
    <property type="match status" value="3"/>
</dbReference>
<keyword evidence="10" id="KW-1185">Reference proteome</keyword>
<dbReference type="InterPro" id="IPR051800">
    <property type="entry name" value="PqiA-PqiB_transport"/>
</dbReference>
<keyword evidence="3" id="KW-0997">Cell inner membrane</keyword>
<dbReference type="OrthoDB" id="9806984at2"/>
<dbReference type="InterPro" id="IPR003399">
    <property type="entry name" value="Mce/MlaD"/>
</dbReference>
<keyword evidence="5 7" id="KW-1133">Transmembrane helix</keyword>
<evidence type="ECO:0000256" key="3">
    <source>
        <dbReference type="ARBA" id="ARBA00022519"/>
    </source>
</evidence>
<protein>
    <submittedName>
        <fullName evidence="9">Paraquat-inducible protein B</fullName>
    </submittedName>
</protein>
<keyword evidence="2" id="KW-1003">Cell membrane</keyword>
<evidence type="ECO:0000313" key="9">
    <source>
        <dbReference type="EMBL" id="SIO17401.1"/>
    </source>
</evidence>
<dbReference type="PANTHER" id="PTHR30462">
    <property type="entry name" value="INTERMEMBRANE TRANSPORT PROTEIN PQIB-RELATED"/>
    <property type="match status" value="1"/>
</dbReference>
<dbReference type="GO" id="GO:0005886">
    <property type="term" value="C:plasma membrane"/>
    <property type="evidence" value="ECO:0007669"/>
    <property type="project" value="UniProtKB-SubCell"/>
</dbReference>
<sequence>MSSRQALRYFIWLVPFTAAAICIAFLIESLNARGPNVTISFVSAEGLEPGKTKLRYRNLDIGSVKAIRLSNDHARVLVDAQLTGTAKPFAVQDTRFWVVRPRIGSSGISGLETVLSGAYIGVDLGRSRERCSQFAGLETPPTVTSERNGRRYVLHGSSLGSVDIGSPVYYRHMQVGQVTGFSLDRDGNGVTIDVFVDAPYDRYVDVKSRWWHASGVDLRIDSAGLKLNTQSLATVLLGGIAFQQPPPDQSVGEAAPDGAGFSLADDEANAMQKPDGPPAQVIMKFEQSLRGLSVGAAVDFHGIELGYVTAIDVAYDPKRGDFTMPVTMNLFPDRLGRSYRESVGHGDPQEGKALLRKLVARGLRGQLRTGNLLTNRRYVALDMFPGARPVSVDMSRTPLVLPTVPNTLEELQVQIGDIATRLDQVPFAEIGSNLNKTLGSAAHLFDQLDTQLVPQARDTLQSAQQTFSAAQATLQQDSPLQSDLHLALTQLTRTLQTLNQLADYLEQHPESLLSGKARDKRH</sequence>
<proteinExistence type="predicted"/>
<feature type="transmembrane region" description="Helical" evidence="7">
    <location>
        <begin position="7"/>
        <end position="27"/>
    </location>
</feature>
<evidence type="ECO:0000256" key="5">
    <source>
        <dbReference type="ARBA" id="ARBA00022989"/>
    </source>
</evidence>
<evidence type="ECO:0000313" key="10">
    <source>
        <dbReference type="Proteomes" id="UP000185151"/>
    </source>
</evidence>
<organism evidence="9 10">
    <name type="scientific">Paraburkholderia phenazinium</name>
    <dbReference type="NCBI Taxonomy" id="60549"/>
    <lineage>
        <taxon>Bacteria</taxon>
        <taxon>Pseudomonadati</taxon>
        <taxon>Pseudomonadota</taxon>
        <taxon>Betaproteobacteria</taxon>
        <taxon>Burkholderiales</taxon>
        <taxon>Burkholderiaceae</taxon>
        <taxon>Paraburkholderia</taxon>
    </lineage>
</organism>
<evidence type="ECO:0000256" key="4">
    <source>
        <dbReference type="ARBA" id="ARBA00022692"/>
    </source>
</evidence>